<protein>
    <submittedName>
        <fullName evidence="8">Beta-xylosidase</fullName>
    </submittedName>
</protein>
<dbReference type="InterPro" id="IPR051795">
    <property type="entry name" value="Glycosyl_Hydrlase_43"/>
</dbReference>
<gene>
    <name evidence="8" type="ORF">SAMN05444920_101656</name>
</gene>
<dbReference type="SUPFAM" id="SSF75005">
    <property type="entry name" value="Arabinanase/levansucrase/invertase"/>
    <property type="match status" value="1"/>
</dbReference>
<dbReference type="EMBL" id="FNVT01000001">
    <property type="protein sequence ID" value="SEF78720.1"/>
    <property type="molecule type" value="Genomic_DNA"/>
</dbReference>
<evidence type="ECO:0000256" key="5">
    <source>
        <dbReference type="PIRSR" id="PIRSR606710-2"/>
    </source>
</evidence>
<feature type="active site" description="Proton donor" evidence="4">
    <location>
        <position position="210"/>
    </location>
</feature>
<evidence type="ECO:0000259" key="7">
    <source>
        <dbReference type="Pfam" id="PF17851"/>
    </source>
</evidence>
<dbReference type="InterPro" id="IPR013320">
    <property type="entry name" value="ConA-like_dom_sf"/>
</dbReference>
<feature type="domain" description="Beta-xylosidase C-terminal Concanavalin A-like" evidence="7">
    <location>
        <begin position="555"/>
        <end position="753"/>
    </location>
</feature>
<feature type="site" description="Important for catalytic activity, responsible for pKa modulation of the active site Glu and correct orientation of both the proton donor and substrate" evidence="5">
    <location>
        <position position="163"/>
    </location>
</feature>
<dbReference type="InterPro" id="IPR006710">
    <property type="entry name" value="Glyco_hydro_43"/>
</dbReference>
<evidence type="ECO:0000256" key="4">
    <source>
        <dbReference type="PIRSR" id="PIRSR606710-1"/>
    </source>
</evidence>
<dbReference type="CDD" id="cd18616">
    <property type="entry name" value="GH43_ABN-like"/>
    <property type="match status" value="1"/>
</dbReference>
<dbReference type="AlphaFoldDB" id="A0A1H5UUS2"/>
<sequence>MRTFLGISALLAGLIVSPLPAAAAAPPTYSNPVSAGTVDTFPDPAMIHARDGLWYAYGTQNPVFNSKGEDGERILPILRSKDMVSWEYAGEVFTPATKPAWHDGARLWAPDIRYIKGAYHLYYSLASGDLGLATAPTPAGPWTDRGDILPAATQSTCPTGHIDQAQFTDVDGTNYMYWGSYDVICVARMNAGATLVEGTATQVARGRRMEGGYVVRRGGFYYIFYSDAGCCDGAFSGYQVKVGRSTSPSGPFTDDEGVDLMALTSKGAIVAGSNGNKWAGPGHSGFQTDLAGQDWLVYHAISTADPDFGPVTGARANLSRRPLLIDRLDWIDGWPVVRAGAGPSEGAQPAPVTSYDVGGTFGEGSTTGWRTEGGSWTTRSAQDPHGYVSHLGTGTGYLVTGRKTAVADVRAQADVRVTGSGAAGLTLAFFDRGNHVSARLDRQRGALVTDVVAGGQSRGETVTALPAGFDYGTWHTVVAELRGTELSVQVSADKLGDPVAVQRRTLPAAAARPGSAGAIARGRADADNVGAARLYTPVTQRIPEPRQGTSLPAHSDEFDGSAVDAAWRWVRGPAAGVTVSGGALSWPTQNAELHQANNTASVLLRDAPDGDYTVEAKLRFAPAQGNQQAGILLYENDDRYFKMAHSAIPLSRGNGALLRMSEFAKEGERPTTTPPMAVANAPMFGGPAAETMWLRLSYHHDAANNETEVRAATSRDGSRWVRNGVWTLPAKDKLKIGLFSMNRSGAVAAFDYVRTYQD</sequence>
<keyword evidence="2" id="KW-0378">Hydrolase</keyword>
<evidence type="ECO:0000313" key="9">
    <source>
        <dbReference type="Proteomes" id="UP000236732"/>
    </source>
</evidence>
<accession>A0A1H5UUS2</accession>
<dbReference type="GO" id="GO:0005975">
    <property type="term" value="P:carbohydrate metabolic process"/>
    <property type="evidence" value="ECO:0007669"/>
    <property type="project" value="InterPro"/>
</dbReference>
<comment type="similarity">
    <text evidence="1">Belongs to the glycosyl hydrolase 43 family.</text>
</comment>
<dbReference type="Gene3D" id="2.115.10.20">
    <property type="entry name" value="Glycosyl hydrolase domain, family 43"/>
    <property type="match status" value="1"/>
</dbReference>
<evidence type="ECO:0000256" key="3">
    <source>
        <dbReference type="ARBA" id="ARBA00023295"/>
    </source>
</evidence>
<dbReference type="GO" id="GO:0004553">
    <property type="term" value="F:hydrolase activity, hydrolyzing O-glycosyl compounds"/>
    <property type="evidence" value="ECO:0007669"/>
    <property type="project" value="InterPro"/>
</dbReference>
<evidence type="ECO:0000256" key="2">
    <source>
        <dbReference type="ARBA" id="ARBA00022801"/>
    </source>
</evidence>
<dbReference type="RefSeq" id="WP_103954183.1">
    <property type="nucleotide sequence ID" value="NZ_FNVT01000001.1"/>
</dbReference>
<feature type="active site" description="Proton acceptor" evidence="4">
    <location>
        <position position="43"/>
    </location>
</feature>
<keyword evidence="6" id="KW-0732">Signal</keyword>
<dbReference type="PANTHER" id="PTHR42812:SF5">
    <property type="entry name" value="ENDO-ARABINASE"/>
    <property type="match status" value="1"/>
</dbReference>
<keyword evidence="9" id="KW-1185">Reference proteome</keyword>
<dbReference type="Gene3D" id="2.60.120.560">
    <property type="entry name" value="Exo-inulinase, domain 1"/>
    <property type="match status" value="1"/>
</dbReference>
<evidence type="ECO:0000313" key="8">
    <source>
        <dbReference type="EMBL" id="SEF78720.1"/>
    </source>
</evidence>
<dbReference type="InterPro" id="IPR041542">
    <property type="entry name" value="GH43_C2"/>
</dbReference>
<feature type="signal peptide" evidence="6">
    <location>
        <begin position="1"/>
        <end position="23"/>
    </location>
</feature>
<keyword evidence="3" id="KW-0326">Glycosidase</keyword>
<dbReference type="Proteomes" id="UP000236732">
    <property type="component" value="Unassembled WGS sequence"/>
</dbReference>
<dbReference type="PANTHER" id="PTHR42812">
    <property type="entry name" value="BETA-XYLOSIDASE"/>
    <property type="match status" value="1"/>
</dbReference>
<organism evidence="8 9">
    <name type="scientific">Nonomuraea solani</name>
    <dbReference type="NCBI Taxonomy" id="1144553"/>
    <lineage>
        <taxon>Bacteria</taxon>
        <taxon>Bacillati</taxon>
        <taxon>Actinomycetota</taxon>
        <taxon>Actinomycetes</taxon>
        <taxon>Streptosporangiales</taxon>
        <taxon>Streptosporangiaceae</taxon>
        <taxon>Nonomuraea</taxon>
    </lineage>
</organism>
<dbReference type="Gene3D" id="2.60.120.200">
    <property type="match status" value="1"/>
</dbReference>
<dbReference type="InterPro" id="IPR023296">
    <property type="entry name" value="Glyco_hydro_beta-prop_sf"/>
</dbReference>
<dbReference type="Pfam" id="PF17851">
    <property type="entry name" value="GH43_C2"/>
    <property type="match status" value="1"/>
</dbReference>
<feature type="chain" id="PRO_5038828533" evidence="6">
    <location>
        <begin position="24"/>
        <end position="758"/>
    </location>
</feature>
<evidence type="ECO:0000256" key="1">
    <source>
        <dbReference type="ARBA" id="ARBA00009865"/>
    </source>
</evidence>
<dbReference type="SUPFAM" id="SSF49899">
    <property type="entry name" value="Concanavalin A-like lectins/glucanases"/>
    <property type="match status" value="1"/>
</dbReference>
<reference evidence="8 9" key="1">
    <citation type="submission" date="2016-10" db="EMBL/GenBank/DDBJ databases">
        <authorList>
            <person name="de Groot N.N."/>
        </authorList>
    </citation>
    <scope>NUCLEOTIDE SEQUENCE [LARGE SCALE GENOMIC DNA]</scope>
    <source>
        <strain evidence="8 9">CGMCC 4.7037</strain>
    </source>
</reference>
<proteinExistence type="inferred from homology"/>
<dbReference type="Pfam" id="PF04616">
    <property type="entry name" value="Glyco_hydro_43"/>
    <property type="match status" value="1"/>
</dbReference>
<name>A0A1H5UUS2_9ACTN</name>
<dbReference type="OrthoDB" id="9801455at2"/>
<evidence type="ECO:0000256" key="6">
    <source>
        <dbReference type="SAM" id="SignalP"/>
    </source>
</evidence>